<feature type="signal peptide" evidence="3">
    <location>
        <begin position="1"/>
        <end position="18"/>
    </location>
</feature>
<dbReference type="Proteomes" id="UP000321204">
    <property type="component" value="Chromosome"/>
</dbReference>
<keyword evidence="5" id="KW-1185">Reference proteome</keyword>
<evidence type="ECO:0000256" key="2">
    <source>
        <dbReference type="ARBA" id="ARBA00022526"/>
    </source>
</evidence>
<keyword evidence="2" id="KW-0119">Carbohydrate metabolism</keyword>
<dbReference type="Pfam" id="PF10282">
    <property type="entry name" value="Lactonase"/>
    <property type="match status" value="1"/>
</dbReference>
<dbReference type="InterPro" id="IPR050282">
    <property type="entry name" value="Cycloisomerase_2"/>
</dbReference>
<evidence type="ECO:0000256" key="3">
    <source>
        <dbReference type="SAM" id="SignalP"/>
    </source>
</evidence>
<dbReference type="InterPro" id="IPR015943">
    <property type="entry name" value="WD40/YVTN_repeat-like_dom_sf"/>
</dbReference>
<accession>A0A5B8UDE6</accession>
<evidence type="ECO:0000313" key="5">
    <source>
        <dbReference type="Proteomes" id="UP000321204"/>
    </source>
</evidence>
<dbReference type="PANTHER" id="PTHR30344">
    <property type="entry name" value="6-PHOSPHOGLUCONOLACTONASE-RELATED"/>
    <property type="match status" value="1"/>
</dbReference>
<dbReference type="OrthoDB" id="9790815at2"/>
<dbReference type="GO" id="GO:0005829">
    <property type="term" value="C:cytosol"/>
    <property type="evidence" value="ECO:0007669"/>
    <property type="project" value="TreeGrafter"/>
</dbReference>
<dbReference type="RefSeq" id="WP_146781509.1">
    <property type="nucleotide sequence ID" value="NZ_BAABIO010000006.1"/>
</dbReference>
<reference evidence="4 5" key="1">
    <citation type="journal article" date="2015" name="Int. J. Syst. Evol. Microbiol.">
        <title>Flavisolibacter ginsenosidimutans sp. nov., with ginsenoside-converting activity isolated from soil used for cultivating ginseng.</title>
        <authorList>
            <person name="Zhao Y."/>
            <person name="Liu Q."/>
            <person name="Kang M.S."/>
            <person name="Jin F."/>
            <person name="Yu H."/>
            <person name="Im W.T."/>
        </authorList>
    </citation>
    <scope>NUCLEOTIDE SEQUENCE [LARGE SCALE GENOMIC DNA]</scope>
    <source>
        <strain evidence="4 5">Gsoil 636</strain>
    </source>
</reference>
<dbReference type="InterPro" id="IPR011048">
    <property type="entry name" value="Haem_d1_sf"/>
</dbReference>
<keyword evidence="3" id="KW-0732">Signal</keyword>
<dbReference type="KEGG" id="fgg:FSB75_00890"/>
<evidence type="ECO:0000313" key="4">
    <source>
        <dbReference type="EMBL" id="QEC54513.1"/>
    </source>
</evidence>
<comment type="similarity">
    <text evidence="1">Belongs to the cycloisomerase 2 family.</text>
</comment>
<dbReference type="SUPFAM" id="SSF51004">
    <property type="entry name" value="C-terminal (heme d1) domain of cytochrome cd1-nitrite reductase"/>
    <property type="match status" value="1"/>
</dbReference>
<dbReference type="AlphaFoldDB" id="A0A5B8UDE6"/>
<evidence type="ECO:0000256" key="1">
    <source>
        <dbReference type="ARBA" id="ARBA00005564"/>
    </source>
</evidence>
<dbReference type="FunFam" id="2.130.10.10:FF:000306">
    <property type="entry name" value="3-carboxymuconate cyclase"/>
    <property type="match status" value="1"/>
</dbReference>
<protein>
    <submittedName>
        <fullName evidence="4">Lactonase family protein</fullName>
    </submittedName>
</protein>
<sequence>MRSSFASFCLLFCLAASGQKYYLFIGTYTGTGSKGIYVYQFDASTGKAKWVSNTDSVVNPSYLAVASGDTLLYACTETRTVNAGGVTAFKFNRSTGRLTQFNKQSSGGDNPAYVSVSKSGRWVIAGNYSGGSLAAFPVNKDGSLQPYSQLIQHEGKGANKERQEKAHVHSTVFSPAQDYLFVPDLGLDKVMIYRFNPAQTKPLQPAAMPYAATTPGSGPRHFDFHPNGKWAYLVEEMAGAVVAYQYTNGKLTELQRIFSHPDTLSSQPGSADVHVSPDGKFLYASNRGKENNIAIFKIDDKTGKLTLKGFQSTLGETPRNFCIEPSGKYLLAANQETDNIVVFKRDAKTGMLTYTGEQIKLPKPVCLKMIKF</sequence>
<organism evidence="4 5">
    <name type="scientific">Flavisolibacter ginsenosidimutans</name>
    <dbReference type="NCBI Taxonomy" id="661481"/>
    <lineage>
        <taxon>Bacteria</taxon>
        <taxon>Pseudomonadati</taxon>
        <taxon>Bacteroidota</taxon>
        <taxon>Chitinophagia</taxon>
        <taxon>Chitinophagales</taxon>
        <taxon>Chitinophagaceae</taxon>
        <taxon>Flavisolibacter</taxon>
    </lineage>
</organism>
<keyword evidence="2" id="KW-0313">Glucose metabolism</keyword>
<dbReference type="EMBL" id="CP042433">
    <property type="protein sequence ID" value="QEC54513.1"/>
    <property type="molecule type" value="Genomic_DNA"/>
</dbReference>
<dbReference type="GO" id="GO:0006006">
    <property type="term" value="P:glucose metabolic process"/>
    <property type="evidence" value="ECO:0007669"/>
    <property type="project" value="UniProtKB-KW"/>
</dbReference>
<proteinExistence type="inferred from homology"/>
<name>A0A5B8UDE6_9BACT</name>
<dbReference type="Gene3D" id="2.130.10.10">
    <property type="entry name" value="YVTN repeat-like/Quinoprotein amine dehydrogenase"/>
    <property type="match status" value="1"/>
</dbReference>
<gene>
    <name evidence="4" type="ORF">FSB75_00890</name>
</gene>
<dbReference type="GO" id="GO:0017057">
    <property type="term" value="F:6-phosphogluconolactonase activity"/>
    <property type="evidence" value="ECO:0007669"/>
    <property type="project" value="TreeGrafter"/>
</dbReference>
<dbReference type="PANTHER" id="PTHR30344:SF1">
    <property type="entry name" value="6-PHOSPHOGLUCONOLACTONASE"/>
    <property type="match status" value="1"/>
</dbReference>
<feature type="chain" id="PRO_5022881964" evidence="3">
    <location>
        <begin position="19"/>
        <end position="372"/>
    </location>
</feature>
<dbReference type="InterPro" id="IPR019405">
    <property type="entry name" value="Lactonase_7-beta_prop"/>
</dbReference>